<dbReference type="NCBIfam" id="TIGR00756">
    <property type="entry name" value="PPR"/>
    <property type="match status" value="10"/>
</dbReference>
<reference evidence="5 6" key="1">
    <citation type="submission" date="2024-03" db="EMBL/GenBank/DDBJ databases">
        <authorList>
            <person name="Gkanogiannis A."/>
            <person name="Becerra Lopez-Lavalle L."/>
        </authorList>
    </citation>
    <scope>NUCLEOTIDE SEQUENCE [LARGE SCALE GENOMIC DNA]</scope>
</reference>
<evidence type="ECO:0000256" key="4">
    <source>
        <dbReference type="SAM" id="MobiDB-lite"/>
    </source>
</evidence>
<evidence type="ECO:0000256" key="1">
    <source>
        <dbReference type="ARBA" id="ARBA00007626"/>
    </source>
</evidence>
<feature type="repeat" description="PPR" evidence="3">
    <location>
        <begin position="974"/>
        <end position="1008"/>
    </location>
</feature>
<evidence type="ECO:0000256" key="2">
    <source>
        <dbReference type="ARBA" id="ARBA00022737"/>
    </source>
</evidence>
<proteinExistence type="inferred from homology"/>
<feature type="repeat" description="PPR" evidence="3">
    <location>
        <begin position="904"/>
        <end position="938"/>
    </location>
</feature>
<dbReference type="EMBL" id="OZ021739">
    <property type="protein sequence ID" value="CAK9322957.1"/>
    <property type="molecule type" value="Genomic_DNA"/>
</dbReference>
<keyword evidence="6" id="KW-1185">Reference proteome</keyword>
<organism evidence="5 6">
    <name type="scientific">Citrullus colocynthis</name>
    <name type="common">colocynth</name>
    <dbReference type="NCBI Taxonomy" id="252529"/>
    <lineage>
        <taxon>Eukaryota</taxon>
        <taxon>Viridiplantae</taxon>
        <taxon>Streptophyta</taxon>
        <taxon>Embryophyta</taxon>
        <taxon>Tracheophyta</taxon>
        <taxon>Spermatophyta</taxon>
        <taxon>Magnoliopsida</taxon>
        <taxon>eudicotyledons</taxon>
        <taxon>Gunneridae</taxon>
        <taxon>Pentapetalae</taxon>
        <taxon>rosids</taxon>
        <taxon>fabids</taxon>
        <taxon>Cucurbitales</taxon>
        <taxon>Cucurbitaceae</taxon>
        <taxon>Benincaseae</taxon>
        <taxon>Citrullus</taxon>
    </lineage>
</organism>
<dbReference type="PANTHER" id="PTHR47447:SF28">
    <property type="entry name" value="PENTACOTRIPEPTIDE-REPEAT REGION OF PRORP DOMAIN-CONTAINING PROTEIN"/>
    <property type="match status" value="1"/>
</dbReference>
<gene>
    <name evidence="5" type="ORF">CITCOLO1_LOCUS15124</name>
</gene>
<accession>A0ABP0YWY3</accession>
<dbReference type="SUPFAM" id="SSF48452">
    <property type="entry name" value="TPR-like"/>
    <property type="match status" value="1"/>
</dbReference>
<dbReference type="InterPro" id="IPR011990">
    <property type="entry name" value="TPR-like_helical_dom_sf"/>
</dbReference>
<dbReference type="Pfam" id="PF13041">
    <property type="entry name" value="PPR_2"/>
    <property type="match status" value="4"/>
</dbReference>
<feature type="repeat" description="PPR" evidence="3">
    <location>
        <begin position="728"/>
        <end position="762"/>
    </location>
</feature>
<protein>
    <recommendedName>
        <fullName evidence="7">Pentatricopeptide repeat-containing protein</fullName>
    </recommendedName>
</protein>
<feature type="repeat" description="PPR" evidence="3">
    <location>
        <begin position="273"/>
        <end position="307"/>
    </location>
</feature>
<dbReference type="Pfam" id="PF13812">
    <property type="entry name" value="PPR_3"/>
    <property type="match status" value="1"/>
</dbReference>
<feature type="repeat" description="PPR" evidence="3">
    <location>
        <begin position="238"/>
        <end position="272"/>
    </location>
</feature>
<feature type="repeat" description="PPR" evidence="3">
    <location>
        <begin position="763"/>
        <end position="799"/>
    </location>
</feature>
<feature type="repeat" description="PPR" evidence="3">
    <location>
        <begin position="939"/>
        <end position="973"/>
    </location>
</feature>
<evidence type="ECO:0008006" key="7">
    <source>
        <dbReference type="Google" id="ProtNLM"/>
    </source>
</evidence>
<dbReference type="Proteomes" id="UP001642487">
    <property type="component" value="Chromosome 5"/>
</dbReference>
<dbReference type="PROSITE" id="PS51375">
    <property type="entry name" value="PPR"/>
    <property type="match status" value="11"/>
</dbReference>
<feature type="repeat" description="PPR" evidence="3">
    <location>
        <begin position="448"/>
        <end position="482"/>
    </location>
</feature>
<feature type="repeat" description="PPR" evidence="3">
    <location>
        <begin position="379"/>
        <end position="409"/>
    </location>
</feature>
<feature type="repeat" description="PPR" evidence="3">
    <location>
        <begin position="869"/>
        <end position="903"/>
    </location>
</feature>
<feature type="repeat" description="PPR" evidence="3">
    <location>
        <begin position="413"/>
        <end position="447"/>
    </location>
</feature>
<comment type="similarity">
    <text evidence="1">Belongs to the PPR family. P subfamily.</text>
</comment>
<keyword evidence="2" id="KW-0677">Repeat</keyword>
<dbReference type="PANTHER" id="PTHR47447">
    <property type="entry name" value="OS03G0856100 PROTEIN"/>
    <property type="match status" value="1"/>
</dbReference>
<dbReference type="Pfam" id="PF12854">
    <property type="entry name" value="PPR_1"/>
    <property type="match status" value="1"/>
</dbReference>
<name>A0ABP0YWY3_9ROSI</name>
<feature type="region of interest" description="Disordered" evidence="4">
    <location>
        <begin position="99"/>
        <end position="120"/>
    </location>
</feature>
<dbReference type="InterPro" id="IPR002885">
    <property type="entry name" value="PPR_rpt"/>
</dbReference>
<dbReference type="Gene3D" id="1.25.40.10">
    <property type="entry name" value="Tetratricopeptide repeat domain"/>
    <property type="match status" value="6"/>
</dbReference>
<evidence type="ECO:0000256" key="3">
    <source>
        <dbReference type="PROSITE-ProRule" id="PRU00708"/>
    </source>
</evidence>
<evidence type="ECO:0000313" key="5">
    <source>
        <dbReference type="EMBL" id="CAK9322957.1"/>
    </source>
</evidence>
<dbReference type="Pfam" id="PF01535">
    <property type="entry name" value="PPR"/>
    <property type="match status" value="2"/>
</dbReference>
<evidence type="ECO:0000313" key="6">
    <source>
        <dbReference type="Proteomes" id="UP001642487"/>
    </source>
</evidence>
<sequence>MMIPVRMRKLIRFQSPHSNSTLNFLRFHLSQFHILRFSTLVRKRKSSTRSAGTQESQYPETADTSSFRSLFNEITEILGSENYVHDKISIRDLGLKESPERNSLNGEEQLPCPPGVCKNSEQETESTQLVVLEENDVSSDVHQIAAVIRAGNGLVSMEERLGSLDVRFSSEVVEKVLKRCFKFPHLALGFFNWVKSRDGFQCTTSVFNTMLSIAGEARDFKLIEKLGEEMENYSLQKDIKTWTILISLYGNAKLTGKALTVYSKMRESGCEPDGIAYKTLICSLSAAGKPELAMEFYQEMIKKGIRVVDMKMCKVLVSCLARSGDTASVLDIAKHMVALFNVQERDVYHYILKSFCISRRIKEALEFIHGLNSKGIELDPEYFEILVGGLCRANRIEDALELVNIMKRKIDVDGKTYGIIINWYLRQNDVLKALDLFQNMKEMGYLPTTSTYTQLMQHLFRLAEYEKGFELYKEMLEKGIELDMVAIMTVVVGNVRQNRITEAWNVFRTMENKPTWKSCSVFIRELFRISRTDEIVKVLNEMQELNIVIPQKLFRSVVSYMEKRGDVISLEKVKKMRSTVELFPQEAEVNREDEAPKIKDLSMEVNFKHSKLTSITCHMETLPRRYREEDLDEIYKILSSSTDWKQIKKALENCSIEFTAELVLEILRKCSLDGCAALHFFAWVGKQPGYNHTTETYNMAIKVAGVGKDFKHMRSLFYEMRRRGCLVTPDTWTIMIMQYGRAGLTDIALKTFEEMKESNIKPNANTYKYLIMSLCGSKRRKVDEAITLFQEMIHSEYIPDKELLETYIGCLCKLSRLSDAKGCTDHLRKVGFTIPLIYSLYIRALCRAGKLDEVLTLLEEVGAESSKLDSYIYGSLIHGLLQTGRTEEALAKMNLMKQVGINPTVHVYTSFIVYSFKEKQTRRALELLAKMLQEGCKPTIATYSAVVQGYMNMGKFGEAWKVFNYIKKNGPSPDFKAYTMVISCLCKAGRSEEALQIISEMLNSGIAPSSVNFRTVFFGLNREGIMRTKLMNILISDIDLREKENVWFFRSVLSSRDDPIFPQKGNTK</sequence>